<dbReference type="PANTHER" id="PTHR46344:SF27">
    <property type="entry name" value="KELCH REPEAT SUPERFAMILY PROTEIN"/>
    <property type="match status" value="1"/>
</dbReference>
<dbReference type="STRING" id="447093.C0NPC1"/>
<dbReference type="AlphaFoldDB" id="C0NPC1"/>
<organism evidence="4 5">
    <name type="scientific">Ajellomyces capsulatus (strain G186AR / H82 / ATCC MYA-2454 / RMSCC 2432)</name>
    <name type="common">Darling's disease fungus</name>
    <name type="synonym">Histoplasma capsulatum</name>
    <dbReference type="NCBI Taxonomy" id="447093"/>
    <lineage>
        <taxon>Eukaryota</taxon>
        <taxon>Fungi</taxon>
        <taxon>Dikarya</taxon>
        <taxon>Ascomycota</taxon>
        <taxon>Pezizomycotina</taxon>
        <taxon>Eurotiomycetes</taxon>
        <taxon>Eurotiomycetidae</taxon>
        <taxon>Onygenales</taxon>
        <taxon>Ajellomycetaceae</taxon>
        <taxon>Histoplasma</taxon>
    </lineage>
</organism>
<protein>
    <submittedName>
        <fullName evidence="4">Kelch repeat protein</fullName>
    </submittedName>
</protein>
<proteinExistence type="predicted"/>
<dbReference type="InParanoid" id="C0NPC1"/>
<dbReference type="Pfam" id="PF24681">
    <property type="entry name" value="Kelch_KLHDC2_KLHL20_DRC7"/>
    <property type="match status" value="1"/>
</dbReference>
<dbReference type="Gene3D" id="2.120.10.80">
    <property type="entry name" value="Kelch-type beta propeller"/>
    <property type="match status" value="2"/>
</dbReference>
<evidence type="ECO:0000256" key="2">
    <source>
        <dbReference type="ARBA" id="ARBA00022737"/>
    </source>
</evidence>
<gene>
    <name evidence="4" type="ORF">HCBG_05001</name>
</gene>
<reference evidence="4" key="1">
    <citation type="submission" date="2009-02" db="EMBL/GenBank/DDBJ databases">
        <title>The Genome Sequence of Ajellomyces capsulatus strain G186AR.</title>
        <authorList>
            <consortium name="The Broad Institute Genome Sequencing Platform"/>
            <person name="Champion M."/>
            <person name="Cuomo C."/>
            <person name="Ma L.-J."/>
            <person name="Henn M.R."/>
            <person name="Sil A."/>
            <person name="Goldman B."/>
            <person name="Young S.K."/>
            <person name="Kodira C.D."/>
            <person name="Zeng Q."/>
            <person name="Koehrsen M."/>
            <person name="Alvarado L."/>
            <person name="Berlin A."/>
            <person name="Borenstein D."/>
            <person name="Chen Z."/>
            <person name="Engels R."/>
            <person name="Freedman E."/>
            <person name="Gellesch M."/>
            <person name="Goldberg J."/>
            <person name="Griggs A."/>
            <person name="Gujja S."/>
            <person name="Heiman D."/>
            <person name="Hepburn T."/>
            <person name="Howarth C."/>
            <person name="Jen D."/>
            <person name="Larson L."/>
            <person name="Lewis B."/>
            <person name="Mehta T."/>
            <person name="Park D."/>
            <person name="Pearson M."/>
            <person name="Roberts A."/>
            <person name="Saif S."/>
            <person name="Shea T."/>
            <person name="Shenoy N."/>
            <person name="Sisk P."/>
            <person name="Stolte C."/>
            <person name="Sykes S."/>
            <person name="Walk T."/>
            <person name="White J."/>
            <person name="Yandava C."/>
            <person name="Klein B."/>
            <person name="McEwen J.G."/>
            <person name="Puccia R."/>
            <person name="Goldman G.H."/>
            <person name="Felipe M.S."/>
            <person name="Nino-Vega G."/>
            <person name="San-Blas G."/>
            <person name="Taylor J."/>
            <person name="Mendoza L."/>
            <person name="Galagan J."/>
            <person name="Nusbaum C."/>
            <person name="Birren B."/>
        </authorList>
    </citation>
    <scope>NUCLEOTIDE SEQUENCE</scope>
    <source>
        <strain evidence="4">G186AR</strain>
    </source>
</reference>
<keyword evidence="1" id="KW-0880">Kelch repeat</keyword>
<dbReference type="Proteomes" id="UP000001631">
    <property type="component" value="Unassembled WGS sequence"/>
</dbReference>
<dbReference type="GeneID" id="69038017"/>
<dbReference type="HOGENOM" id="CLU_004253_10_0_1"/>
<dbReference type="InterPro" id="IPR006652">
    <property type="entry name" value="Kelch_1"/>
</dbReference>
<dbReference type="Pfam" id="PF01344">
    <property type="entry name" value="Kelch_1"/>
    <property type="match status" value="1"/>
</dbReference>
<evidence type="ECO:0000256" key="1">
    <source>
        <dbReference type="ARBA" id="ARBA00022441"/>
    </source>
</evidence>
<accession>C0NPC1</accession>
<keyword evidence="2" id="KW-0677">Repeat</keyword>
<dbReference type="RefSeq" id="XP_045287262.1">
    <property type="nucleotide sequence ID" value="XM_045432050.1"/>
</dbReference>
<dbReference type="SMART" id="SM00612">
    <property type="entry name" value="Kelch"/>
    <property type="match status" value="5"/>
</dbReference>
<keyword evidence="5" id="KW-1185">Reference proteome</keyword>
<sequence>MHPLTLLLLISLPLHTHATTWKSLAPLPIPIRVYTTVLLDPSQLATIGGGLAGNATTDPLLLYDIPHDSWSVRSSAPLPLIYPNAASINGKIYLLGGVLNAPIRRYSAVAGCWVYDLYQDEWTPIEPMTQAEARGRAAVGVDRESGVIYLAGGIQSAREEALDIVSAYDTVRGQWVSLPPRARRMPAPRDHAGGVTVGRKLYVVGGRDGGVLKDTVFVLDLDNRRSGWIEEDGAAVRMPTARAGLAVVVLGEKIYTFGGEGGEGVFNQTEVFDVDKQVWEGLGAMAKPRHGISAVWVEGGWNGDGDVIYIPGGNVAEGGHATSYFDAFYP</sequence>
<name>C0NPC1_AJECG</name>
<evidence type="ECO:0000313" key="4">
    <source>
        <dbReference type="EMBL" id="EEH06781.1"/>
    </source>
</evidence>
<dbReference type="PANTHER" id="PTHR46344">
    <property type="entry name" value="OS02G0202900 PROTEIN"/>
    <property type="match status" value="1"/>
</dbReference>
<feature type="chain" id="PRO_5002901320" evidence="3">
    <location>
        <begin position="19"/>
        <end position="330"/>
    </location>
</feature>
<evidence type="ECO:0000256" key="3">
    <source>
        <dbReference type="SAM" id="SignalP"/>
    </source>
</evidence>
<keyword evidence="3" id="KW-0732">Signal</keyword>
<dbReference type="InterPro" id="IPR015915">
    <property type="entry name" value="Kelch-typ_b-propeller"/>
</dbReference>
<dbReference type="EMBL" id="GG663368">
    <property type="protein sequence ID" value="EEH06781.1"/>
    <property type="molecule type" value="Genomic_DNA"/>
</dbReference>
<feature type="signal peptide" evidence="3">
    <location>
        <begin position="1"/>
        <end position="18"/>
    </location>
</feature>
<dbReference type="SUPFAM" id="SSF117281">
    <property type="entry name" value="Kelch motif"/>
    <property type="match status" value="1"/>
</dbReference>
<evidence type="ECO:0000313" key="5">
    <source>
        <dbReference type="Proteomes" id="UP000001631"/>
    </source>
</evidence>